<dbReference type="EC" id="2.5.1.16" evidence="4"/>
<dbReference type="SUPFAM" id="SSF53335">
    <property type="entry name" value="S-adenosyl-L-methionine-dependent methyltransferases"/>
    <property type="match status" value="1"/>
</dbReference>
<dbReference type="AlphaFoldDB" id="A0A0W8E447"/>
<dbReference type="Pfam" id="PF01564">
    <property type="entry name" value="Spermine_synth"/>
    <property type="match status" value="1"/>
</dbReference>
<dbReference type="Pfam" id="PF17284">
    <property type="entry name" value="Spermine_synt_N"/>
    <property type="match status" value="1"/>
</dbReference>
<comment type="similarity">
    <text evidence="1">Belongs to the spermidine/spermine synthase family.</text>
</comment>
<dbReference type="PANTHER" id="PTHR11558:SF11">
    <property type="entry name" value="SPERMIDINE SYNTHASE"/>
    <property type="match status" value="1"/>
</dbReference>
<dbReference type="NCBIfam" id="TIGR00417">
    <property type="entry name" value="speE"/>
    <property type="match status" value="1"/>
</dbReference>
<dbReference type="InterPro" id="IPR029063">
    <property type="entry name" value="SAM-dependent_MTases_sf"/>
</dbReference>
<dbReference type="Gene3D" id="3.40.50.150">
    <property type="entry name" value="Vaccinia Virus protein VP39"/>
    <property type="match status" value="1"/>
</dbReference>
<sequence length="276" mass="31673">MNQLWFYERHTSGYGVHWKINKVLHAEKTQYQELAIIDTVECGKTLVLDGNIQVSEMDEFIYHEMIAHTAMNSHPHPEKILIIGGGDGGTAREVLKHDTVLQVDLVEIDHRVIENSRIYLPSMACSFDDPRLNLHIEDGIQFVRDAKECYDMVIIDSSDPIGPAVQLYGREFYLNVYNKLNDDGMIVVQSESPVFYQDIFVNVFQNLSSVFDKVKVCLAPIMTYTSGPWSFTVGSKKWDPERIAGDKKQINGLKYYNEHVHKGAFILPQFIKEMLR</sequence>
<dbReference type="HAMAP" id="MF_00198">
    <property type="entry name" value="Spermidine_synth"/>
    <property type="match status" value="1"/>
</dbReference>
<evidence type="ECO:0000313" key="4">
    <source>
        <dbReference type="EMBL" id="KUG03174.1"/>
    </source>
</evidence>
<feature type="domain" description="PABS" evidence="3">
    <location>
        <begin position="3"/>
        <end position="236"/>
    </location>
</feature>
<proteinExistence type="inferred from homology"/>
<keyword evidence="2 4" id="KW-0808">Transferase</keyword>
<comment type="caution">
    <text evidence="4">The sequence shown here is derived from an EMBL/GenBank/DDBJ whole genome shotgun (WGS) entry which is preliminary data.</text>
</comment>
<dbReference type="NCBIfam" id="NF002010">
    <property type="entry name" value="PRK00811.1"/>
    <property type="match status" value="1"/>
</dbReference>
<dbReference type="EMBL" id="LNQE01001891">
    <property type="protein sequence ID" value="KUG03174.1"/>
    <property type="molecule type" value="Genomic_DNA"/>
</dbReference>
<dbReference type="InterPro" id="IPR035246">
    <property type="entry name" value="Spermidine_synt_N"/>
</dbReference>
<reference evidence="4" key="1">
    <citation type="journal article" date="2015" name="Proc. Natl. Acad. Sci. U.S.A.">
        <title>Networks of energetic and metabolic interactions define dynamics in microbial communities.</title>
        <authorList>
            <person name="Embree M."/>
            <person name="Liu J.K."/>
            <person name="Al-Bassam M.M."/>
            <person name="Zengler K."/>
        </authorList>
    </citation>
    <scope>NUCLEOTIDE SEQUENCE</scope>
</reference>
<dbReference type="PROSITE" id="PS51006">
    <property type="entry name" value="PABS_2"/>
    <property type="match status" value="1"/>
</dbReference>
<name>A0A0W8E447_9ZZZZ</name>
<evidence type="ECO:0000256" key="2">
    <source>
        <dbReference type="ARBA" id="ARBA00022679"/>
    </source>
</evidence>
<evidence type="ECO:0000256" key="1">
    <source>
        <dbReference type="ARBA" id="ARBA00007867"/>
    </source>
</evidence>
<dbReference type="GO" id="GO:0004766">
    <property type="term" value="F:spermidine synthase activity"/>
    <property type="evidence" value="ECO:0007669"/>
    <property type="project" value="UniProtKB-EC"/>
</dbReference>
<dbReference type="Gene3D" id="2.30.140.10">
    <property type="entry name" value="Spermidine synthase, tetramerisation domain"/>
    <property type="match status" value="1"/>
</dbReference>
<dbReference type="InterPro" id="IPR030373">
    <property type="entry name" value="PABS_CS"/>
</dbReference>
<evidence type="ECO:0000259" key="3">
    <source>
        <dbReference type="PROSITE" id="PS51006"/>
    </source>
</evidence>
<gene>
    <name evidence="4" type="ORF">ASZ90_019439</name>
</gene>
<dbReference type="InterPro" id="IPR037163">
    <property type="entry name" value="Spermidine_synt_N_sf"/>
</dbReference>
<dbReference type="PANTHER" id="PTHR11558">
    <property type="entry name" value="SPERMIDINE/SPERMINE SYNTHASE"/>
    <property type="match status" value="1"/>
</dbReference>
<dbReference type="InterPro" id="IPR001045">
    <property type="entry name" value="Spermi_synthase"/>
</dbReference>
<accession>A0A0W8E447</accession>
<organism evidence="4">
    <name type="scientific">hydrocarbon metagenome</name>
    <dbReference type="NCBI Taxonomy" id="938273"/>
    <lineage>
        <taxon>unclassified sequences</taxon>
        <taxon>metagenomes</taxon>
        <taxon>ecological metagenomes</taxon>
    </lineage>
</organism>
<protein>
    <submittedName>
        <fullName evidence="4">Spermidine synthase</fullName>
        <ecNumber evidence="4">2.5.1.16</ecNumber>
    </submittedName>
</protein>
<dbReference type="PROSITE" id="PS01330">
    <property type="entry name" value="PABS_1"/>
    <property type="match status" value="1"/>
</dbReference>
<dbReference type="InterPro" id="IPR030374">
    <property type="entry name" value="PABS"/>
</dbReference>